<dbReference type="SUPFAM" id="SSF53474">
    <property type="entry name" value="alpha/beta-Hydrolases"/>
    <property type="match status" value="1"/>
</dbReference>
<keyword evidence="3 7" id="KW-0645">Protease</keyword>
<dbReference type="GO" id="GO:0004185">
    <property type="term" value="F:serine-type carboxypeptidase activity"/>
    <property type="evidence" value="ECO:0007669"/>
    <property type="project" value="UniProtKB-UniRule"/>
</dbReference>
<keyword evidence="6" id="KW-0325">Glycoprotein</keyword>
<evidence type="ECO:0000256" key="8">
    <source>
        <dbReference type="SAM" id="MobiDB-lite"/>
    </source>
</evidence>
<protein>
    <recommendedName>
        <fullName evidence="7">Carboxypeptidase</fullName>
        <ecNumber evidence="7">3.4.16.-</ecNumber>
    </recommendedName>
</protein>
<sequence>MNKESITLTLLNTMRIATALSLFPLAAAVFDSSKTRLLSKNKPASNPSLPPFQSSSSSDDPAQATAIDWGSSWDGPTQHSGFLNFIGSRDSDGRDAPEINTFFWYLPALNEDPSAPLLVWLQGGPGGSSLYGMFEEIGPMGIDANMTIYPRDPMFNWNQKYSLIFLDNPCGVGFSFSADESCYVTDEVQVGSDLRLAMLEFYNMFPDQKPNDLYITGESYAGKYVPAFSYTIFDANKNLTPDDSDYINLKGLSIGDGAMSPPDQFTNFGDLLFYTGSIDSKEKAVFDDYDAKIQASLTSGDNVGAFEHFDEMLNGDFYPYPTYYTNVTGLTNYFNFEQGDCGSCLPEYYDDWLDLEETRAKIHVGDLEYSSFNETVEVYLKEDWMRGVVDMLVPLMESDDIKVLVYSGQNDIILGAPLTEQFLESLDWDGADDYASTQKEVWRVDSYSEQGQNDPVAGYRKTVSKYGFTYAVVRGAGHMVPGDQPERSYDLITTFVDA</sequence>
<dbReference type="InterPro" id="IPR029058">
    <property type="entry name" value="AB_hydrolase_fold"/>
</dbReference>
<feature type="region of interest" description="Disordered" evidence="8">
    <location>
        <begin position="40"/>
        <end position="73"/>
    </location>
</feature>
<dbReference type="EC" id="3.4.16.-" evidence="7"/>
<keyword evidence="4" id="KW-0732">Signal</keyword>
<evidence type="ECO:0000256" key="6">
    <source>
        <dbReference type="ARBA" id="ARBA00023180"/>
    </source>
</evidence>
<dbReference type="InterPro" id="IPR033124">
    <property type="entry name" value="Ser_caboxypep_his_AS"/>
</dbReference>
<keyword evidence="5 7" id="KW-0378">Hydrolase</keyword>
<dbReference type="Proteomes" id="UP001162640">
    <property type="component" value="Unassembled WGS sequence"/>
</dbReference>
<keyword evidence="2 7" id="KW-0121">Carboxypeptidase</keyword>
<dbReference type="InterPro" id="IPR001563">
    <property type="entry name" value="Peptidase_S10"/>
</dbReference>
<dbReference type="PANTHER" id="PTHR11802">
    <property type="entry name" value="SERINE PROTEASE FAMILY S10 SERINE CARBOXYPEPTIDASE"/>
    <property type="match status" value="1"/>
</dbReference>
<dbReference type="PROSITE" id="PS00131">
    <property type="entry name" value="CARBOXYPEPT_SER_SER"/>
    <property type="match status" value="1"/>
</dbReference>
<dbReference type="PRINTS" id="PR00724">
    <property type="entry name" value="CRBOXYPTASEC"/>
</dbReference>
<evidence type="ECO:0000313" key="9">
    <source>
        <dbReference type="EMBL" id="GMH86213.1"/>
    </source>
</evidence>
<evidence type="ECO:0000256" key="5">
    <source>
        <dbReference type="ARBA" id="ARBA00022801"/>
    </source>
</evidence>
<organism evidence="9 10">
    <name type="scientific">Triparma laevis f. inornata</name>
    <dbReference type="NCBI Taxonomy" id="1714386"/>
    <lineage>
        <taxon>Eukaryota</taxon>
        <taxon>Sar</taxon>
        <taxon>Stramenopiles</taxon>
        <taxon>Ochrophyta</taxon>
        <taxon>Bolidophyceae</taxon>
        <taxon>Parmales</taxon>
        <taxon>Triparmaceae</taxon>
        <taxon>Triparma</taxon>
    </lineage>
</organism>
<dbReference type="Gene3D" id="3.40.50.1820">
    <property type="entry name" value="alpha/beta hydrolase"/>
    <property type="match status" value="1"/>
</dbReference>
<name>A0A9W7BGC2_9STRA</name>
<evidence type="ECO:0000256" key="4">
    <source>
        <dbReference type="ARBA" id="ARBA00022729"/>
    </source>
</evidence>
<evidence type="ECO:0000313" key="10">
    <source>
        <dbReference type="Proteomes" id="UP001162640"/>
    </source>
</evidence>
<dbReference type="InterPro" id="IPR018202">
    <property type="entry name" value="Ser_caboxypep_ser_AS"/>
</dbReference>
<comment type="similarity">
    <text evidence="1 7">Belongs to the peptidase S10 family.</text>
</comment>
<dbReference type="Pfam" id="PF00450">
    <property type="entry name" value="Peptidase_S10"/>
    <property type="match status" value="1"/>
</dbReference>
<feature type="compositionally biased region" description="Low complexity" evidence="8">
    <location>
        <begin position="45"/>
        <end position="61"/>
    </location>
</feature>
<dbReference type="AlphaFoldDB" id="A0A9W7BGC2"/>
<dbReference type="PROSITE" id="PS00560">
    <property type="entry name" value="CARBOXYPEPT_SER_HIS"/>
    <property type="match status" value="1"/>
</dbReference>
<evidence type="ECO:0000256" key="7">
    <source>
        <dbReference type="RuleBase" id="RU361156"/>
    </source>
</evidence>
<gene>
    <name evidence="9" type="ORF">TL16_g10472</name>
</gene>
<dbReference type="EMBL" id="BLQM01000372">
    <property type="protein sequence ID" value="GMH86213.1"/>
    <property type="molecule type" value="Genomic_DNA"/>
</dbReference>
<reference evidence="10" key="1">
    <citation type="journal article" date="2023" name="Commun. Biol.">
        <title>Genome analysis of Parmales, the sister group of diatoms, reveals the evolutionary specialization of diatoms from phago-mixotrophs to photoautotrophs.</title>
        <authorList>
            <person name="Ban H."/>
            <person name="Sato S."/>
            <person name="Yoshikawa S."/>
            <person name="Yamada K."/>
            <person name="Nakamura Y."/>
            <person name="Ichinomiya M."/>
            <person name="Sato N."/>
            <person name="Blanc-Mathieu R."/>
            <person name="Endo H."/>
            <person name="Kuwata A."/>
            <person name="Ogata H."/>
        </authorList>
    </citation>
    <scope>NUCLEOTIDE SEQUENCE [LARGE SCALE GENOMIC DNA]</scope>
</reference>
<dbReference type="PANTHER" id="PTHR11802:SF472">
    <property type="entry name" value="SERINE CARBOXYPEPTIDASE CPVL-RELATED"/>
    <property type="match status" value="1"/>
</dbReference>
<dbReference type="GO" id="GO:0006508">
    <property type="term" value="P:proteolysis"/>
    <property type="evidence" value="ECO:0007669"/>
    <property type="project" value="UniProtKB-KW"/>
</dbReference>
<accession>A0A9W7BGC2</accession>
<evidence type="ECO:0000256" key="2">
    <source>
        <dbReference type="ARBA" id="ARBA00022645"/>
    </source>
</evidence>
<evidence type="ECO:0000256" key="3">
    <source>
        <dbReference type="ARBA" id="ARBA00022670"/>
    </source>
</evidence>
<evidence type="ECO:0000256" key="1">
    <source>
        <dbReference type="ARBA" id="ARBA00009431"/>
    </source>
</evidence>
<proteinExistence type="inferred from homology"/>
<comment type="caution">
    <text evidence="9">The sequence shown here is derived from an EMBL/GenBank/DDBJ whole genome shotgun (WGS) entry which is preliminary data.</text>
</comment>